<dbReference type="AlphaFoldDB" id="A0A448WEH2"/>
<dbReference type="EMBL" id="CAAALY010007320">
    <property type="protein sequence ID" value="VEL09814.1"/>
    <property type="molecule type" value="Genomic_DNA"/>
</dbReference>
<evidence type="ECO:0000313" key="2">
    <source>
        <dbReference type="Proteomes" id="UP000784294"/>
    </source>
</evidence>
<keyword evidence="2" id="KW-1185">Reference proteome</keyword>
<accession>A0A448WEH2</accession>
<protein>
    <submittedName>
        <fullName evidence="1">Uncharacterized protein</fullName>
    </submittedName>
</protein>
<reference evidence="1" key="1">
    <citation type="submission" date="2018-11" db="EMBL/GenBank/DDBJ databases">
        <authorList>
            <consortium name="Pathogen Informatics"/>
        </authorList>
    </citation>
    <scope>NUCLEOTIDE SEQUENCE</scope>
</reference>
<dbReference type="OrthoDB" id="433501at2759"/>
<evidence type="ECO:0000313" key="1">
    <source>
        <dbReference type="EMBL" id="VEL09814.1"/>
    </source>
</evidence>
<gene>
    <name evidence="1" type="ORF">PXEA_LOCUS3254</name>
</gene>
<comment type="caution">
    <text evidence="1">The sequence shown here is derived from an EMBL/GenBank/DDBJ whole genome shotgun (WGS) entry which is preliminary data.</text>
</comment>
<name>A0A448WEH2_9PLAT</name>
<sequence>MFRTLLRELARACLKHFEIEQELAFQKIDGKISLLSALGDPPKLHPEQRATGTQDNPMDVIRQALQLAETSNLPGSEASPYLGRCSYRLPSKHEYSAGNRVFSRVSLPNGLGSGMLVNRDPVTELTTVASWTGPLDRYENPDLEVTSSHTYTRKDGCLIGSSAEAGCKEVSK</sequence>
<proteinExistence type="predicted"/>
<dbReference type="Proteomes" id="UP000784294">
    <property type="component" value="Unassembled WGS sequence"/>
</dbReference>
<organism evidence="1 2">
    <name type="scientific">Protopolystoma xenopodis</name>
    <dbReference type="NCBI Taxonomy" id="117903"/>
    <lineage>
        <taxon>Eukaryota</taxon>
        <taxon>Metazoa</taxon>
        <taxon>Spiralia</taxon>
        <taxon>Lophotrochozoa</taxon>
        <taxon>Platyhelminthes</taxon>
        <taxon>Monogenea</taxon>
        <taxon>Polyopisthocotylea</taxon>
        <taxon>Polystomatidea</taxon>
        <taxon>Polystomatidae</taxon>
        <taxon>Protopolystoma</taxon>
    </lineage>
</organism>